<organism evidence="3 4">
    <name type="scientific">Polychaeton citri CBS 116435</name>
    <dbReference type="NCBI Taxonomy" id="1314669"/>
    <lineage>
        <taxon>Eukaryota</taxon>
        <taxon>Fungi</taxon>
        <taxon>Dikarya</taxon>
        <taxon>Ascomycota</taxon>
        <taxon>Pezizomycotina</taxon>
        <taxon>Dothideomycetes</taxon>
        <taxon>Dothideomycetidae</taxon>
        <taxon>Capnodiales</taxon>
        <taxon>Capnodiaceae</taxon>
        <taxon>Polychaeton</taxon>
    </lineage>
</organism>
<name>A0A9P4UMA6_9PEZI</name>
<accession>A0A9P4UMA6</accession>
<dbReference type="AlphaFoldDB" id="A0A9P4UMA6"/>
<keyword evidence="2" id="KW-0560">Oxidoreductase</keyword>
<dbReference type="Proteomes" id="UP000799441">
    <property type="component" value="Unassembled WGS sequence"/>
</dbReference>
<evidence type="ECO:0008006" key="5">
    <source>
        <dbReference type="Google" id="ProtNLM"/>
    </source>
</evidence>
<dbReference type="Gene3D" id="3.40.50.720">
    <property type="entry name" value="NAD(P)-binding Rossmann-like Domain"/>
    <property type="match status" value="1"/>
</dbReference>
<evidence type="ECO:0000313" key="3">
    <source>
        <dbReference type="EMBL" id="KAF2721032.1"/>
    </source>
</evidence>
<dbReference type="Gene3D" id="3.90.25.10">
    <property type="entry name" value="UDP-galactose 4-epimerase, domain 1"/>
    <property type="match status" value="1"/>
</dbReference>
<dbReference type="GO" id="GO:0016491">
    <property type="term" value="F:oxidoreductase activity"/>
    <property type="evidence" value="ECO:0007669"/>
    <property type="project" value="UniProtKB-KW"/>
</dbReference>
<protein>
    <recommendedName>
        <fullName evidence="5">NmrA-like domain-containing protein</fullName>
    </recommendedName>
</protein>
<dbReference type="EMBL" id="MU003794">
    <property type="protein sequence ID" value="KAF2721032.1"/>
    <property type="molecule type" value="Genomic_DNA"/>
</dbReference>
<reference evidence="3" key="1">
    <citation type="journal article" date="2020" name="Stud. Mycol.">
        <title>101 Dothideomycetes genomes: a test case for predicting lifestyles and emergence of pathogens.</title>
        <authorList>
            <person name="Haridas S."/>
            <person name="Albert R."/>
            <person name="Binder M."/>
            <person name="Bloem J."/>
            <person name="Labutti K."/>
            <person name="Salamov A."/>
            <person name="Andreopoulos B."/>
            <person name="Baker S."/>
            <person name="Barry K."/>
            <person name="Bills G."/>
            <person name="Bluhm B."/>
            <person name="Cannon C."/>
            <person name="Castanera R."/>
            <person name="Culley D."/>
            <person name="Daum C."/>
            <person name="Ezra D."/>
            <person name="Gonzalez J."/>
            <person name="Henrissat B."/>
            <person name="Kuo A."/>
            <person name="Liang C."/>
            <person name="Lipzen A."/>
            <person name="Lutzoni F."/>
            <person name="Magnuson J."/>
            <person name="Mondo S."/>
            <person name="Nolan M."/>
            <person name="Ohm R."/>
            <person name="Pangilinan J."/>
            <person name="Park H.-J."/>
            <person name="Ramirez L."/>
            <person name="Alfaro M."/>
            <person name="Sun H."/>
            <person name="Tritt A."/>
            <person name="Yoshinaga Y."/>
            <person name="Zwiers L.-H."/>
            <person name="Turgeon B."/>
            <person name="Goodwin S."/>
            <person name="Spatafora J."/>
            <person name="Crous P."/>
            <person name="Grigoriev I."/>
        </authorList>
    </citation>
    <scope>NUCLEOTIDE SEQUENCE</scope>
    <source>
        <strain evidence="3">CBS 116435</strain>
    </source>
</reference>
<dbReference type="OrthoDB" id="9984533at2759"/>
<evidence type="ECO:0000256" key="1">
    <source>
        <dbReference type="ARBA" id="ARBA00022857"/>
    </source>
</evidence>
<dbReference type="PANTHER" id="PTHR47706:SF10">
    <property type="entry name" value="NMRA-LIKE DOMAIN-CONTAINING PROTEIN"/>
    <property type="match status" value="1"/>
</dbReference>
<dbReference type="SUPFAM" id="SSF51735">
    <property type="entry name" value="NAD(P)-binding Rossmann-fold domains"/>
    <property type="match status" value="1"/>
</dbReference>
<keyword evidence="4" id="KW-1185">Reference proteome</keyword>
<comment type="caution">
    <text evidence="3">The sequence shown here is derived from an EMBL/GenBank/DDBJ whole genome shotgun (WGS) entry which is preliminary data.</text>
</comment>
<dbReference type="InterPro" id="IPR051609">
    <property type="entry name" value="NmrA/Isoflavone_reductase-like"/>
</dbReference>
<gene>
    <name evidence="3" type="ORF">K431DRAFT_339061</name>
</gene>
<evidence type="ECO:0000256" key="2">
    <source>
        <dbReference type="ARBA" id="ARBA00023002"/>
    </source>
</evidence>
<dbReference type="InterPro" id="IPR036291">
    <property type="entry name" value="NAD(P)-bd_dom_sf"/>
</dbReference>
<dbReference type="PANTHER" id="PTHR47706">
    <property type="entry name" value="NMRA-LIKE FAMILY PROTEIN"/>
    <property type="match status" value="1"/>
</dbReference>
<evidence type="ECO:0000313" key="4">
    <source>
        <dbReference type="Proteomes" id="UP000799441"/>
    </source>
</evidence>
<proteinExistence type="predicted"/>
<keyword evidence="1" id="KW-0521">NADP</keyword>
<sequence>MGFCKQSDDVRRVLVIGDNHISRSIIRALGALGVHVCQVIAGPIHSDSIDGVYIYRSDFSSDSLKALFRTIAPDLLTSTTAGGLFETQKRIIDLAIQAGIRKFIAPEFSHDSLNTEVQGRLPRSKERFGFQWAAVATGCTLDRGLSSGDLRFDLKWQSATIHGAGDEAFAASSCAWIGRVVLSMMEHWEAIQGQYIYAAGTLTNMNEVISCLEESSGKRWEVGRGDVEDCIREGESAGMFLIQRSVLYDSSTEAVRSFRMADAKGVLELDCERVRDIIDSARLESEKQGKGDCGCL</sequence>